<accession>A0AAU1IBV7</accession>
<sequence length="76" mass="8062">MTDNGFTDPTVSGIGTDVDIGWLASPRKIAHTFTFPALPLNAFDATEAFPSEAIEALAKDPSTLSDVEKKTRPVGI</sequence>
<name>A0AAU1IBV7_9ACTN</name>
<evidence type="ECO:0000313" key="1">
    <source>
        <dbReference type="EMBL" id="WTP92464.1"/>
    </source>
</evidence>
<reference evidence="1" key="1">
    <citation type="submission" date="2022-10" db="EMBL/GenBank/DDBJ databases">
        <title>The complete genomes of actinobacterial strains from the NBC collection.</title>
        <authorList>
            <person name="Joergensen T.S."/>
            <person name="Alvarez Arevalo M."/>
            <person name="Sterndorff E.B."/>
            <person name="Faurdal D."/>
            <person name="Vuksanovic O."/>
            <person name="Mourched A.-S."/>
            <person name="Charusanti P."/>
            <person name="Shaw S."/>
            <person name="Blin K."/>
            <person name="Weber T."/>
        </authorList>
    </citation>
    <scope>NUCLEOTIDE SEQUENCE</scope>
    <source>
        <strain evidence="1">NBC 00180</strain>
    </source>
</reference>
<proteinExistence type="predicted"/>
<organism evidence="1">
    <name type="scientific">Streptomyces sp. NBC_00180</name>
    <dbReference type="NCBI Taxonomy" id="2903632"/>
    <lineage>
        <taxon>Bacteria</taxon>
        <taxon>Bacillati</taxon>
        <taxon>Actinomycetota</taxon>
        <taxon>Actinomycetes</taxon>
        <taxon>Kitasatosporales</taxon>
        <taxon>Streptomycetaceae</taxon>
        <taxon>Streptomyces</taxon>
    </lineage>
</organism>
<protein>
    <submittedName>
        <fullName evidence="1">Uncharacterized protein</fullName>
    </submittedName>
</protein>
<dbReference type="AlphaFoldDB" id="A0AAU1IBV7"/>
<gene>
    <name evidence="1" type="ORF">OG477_43155</name>
</gene>
<dbReference type="EMBL" id="CP108140">
    <property type="protein sequence ID" value="WTP92464.1"/>
    <property type="molecule type" value="Genomic_DNA"/>
</dbReference>